<dbReference type="InterPro" id="IPR011642">
    <property type="entry name" value="Gate_dom"/>
</dbReference>
<feature type="transmembrane region" description="Helical" evidence="15">
    <location>
        <begin position="335"/>
        <end position="364"/>
    </location>
</feature>
<keyword evidence="2 15" id="KW-0813">Transport</keyword>
<feature type="transmembrane region" description="Helical" evidence="15">
    <location>
        <begin position="464"/>
        <end position="482"/>
    </location>
</feature>
<keyword evidence="10 13" id="KW-0342">GTP-binding</keyword>
<feature type="transmembrane region" description="Helical" evidence="15">
    <location>
        <begin position="515"/>
        <end position="535"/>
    </location>
</feature>
<evidence type="ECO:0000256" key="15">
    <source>
        <dbReference type="RuleBase" id="RU362098"/>
    </source>
</evidence>
<comment type="subcellular location">
    <subcellularLocation>
        <location evidence="15">Cell inner membrane</location>
        <topology evidence="15">Multi-pass membrane protein</topology>
    </subcellularLocation>
    <subcellularLocation>
        <location evidence="1">Cell membrane</location>
        <topology evidence="1">Multi-pass membrane protein</topology>
    </subcellularLocation>
</comment>
<dbReference type="Proteomes" id="UP000190367">
    <property type="component" value="Unassembled WGS sequence"/>
</dbReference>
<evidence type="ECO:0000256" key="13">
    <source>
        <dbReference type="PIRSR" id="PIRSR603373-1"/>
    </source>
</evidence>
<dbReference type="PRINTS" id="PR00326">
    <property type="entry name" value="GTP1OBG"/>
</dbReference>
<dbReference type="GO" id="GO:0005525">
    <property type="term" value="F:GTP binding"/>
    <property type="evidence" value="ECO:0007669"/>
    <property type="project" value="UniProtKB-KW"/>
</dbReference>
<keyword evidence="8 15" id="KW-0408">Iron</keyword>
<feature type="binding site" evidence="14">
    <location>
        <position position="26"/>
    </location>
    <ligand>
        <name>Mg(2+)</name>
        <dbReference type="ChEBI" id="CHEBI:18420"/>
        <label>2</label>
    </ligand>
</feature>
<dbReference type="InterPro" id="IPR003373">
    <property type="entry name" value="Fe2_transport_prot-B"/>
</dbReference>
<dbReference type="InterPro" id="IPR030389">
    <property type="entry name" value="G_FEOB_dom"/>
</dbReference>
<dbReference type="OrthoDB" id="9809127at2"/>
<dbReference type="InterPro" id="IPR011640">
    <property type="entry name" value="Fe2_transport_prot_B_C"/>
</dbReference>
<dbReference type="STRING" id="634771.SAMN04488128_1021238"/>
<evidence type="ECO:0000256" key="12">
    <source>
        <dbReference type="NCBIfam" id="TIGR00437"/>
    </source>
</evidence>
<keyword evidence="11 15" id="KW-0472">Membrane</keyword>
<keyword evidence="4 15" id="KW-0410">Iron transport</keyword>
<evidence type="ECO:0000313" key="17">
    <source>
        <dbReference type="EMBL" id="SKA16304.1"/>
    </source>
</evidence>
<reference evidence="18" key="1">
    <citation type="submission" date="2017-02" db="EMBL/GenBank/DDBJ databases">
        <authorList>
            <person name="Varghese N."/>
            <person name="Submissions S."/>
        </authorList>
    </citation>
    <scope>NUCLEOTIDE SEQUENCE [LARGE SCALE GENOMIC DNA]</scope>
    <source>
        <strain evidence="18">DSM 22224</strain>
    </source>
</reference>
<proteinExistence type="inferred from homology"/>
<dbReference type="PANTHER" id="PTHR43185">
    <property type="entry name" value="FERROUS IRON TRANSPORT PROTEIN B"/>
    <property type="match status" value="1"/>
</dbReference>
<evidence type="ECO:0000256" key="14">
    <source>
        <dbReference type="PIRSR" id="PIRSR603373-2"/>
    </source>
</evidence>
<evidence type="ECO:0000256" key="7">
    <source>
        <dbReference type="ARBA" id="ARBA00022989"/>
    </source>
</evidence>
<dbReference type="NCBIfam" id="TIGR00437">
    <property type="entry name" value="feoB"/>
    <property type="match status" value="1"/>
</dbReference>
<keyword evidence="5 15" id="KW-0812">Transmembrane</keyword>
<evidence type="ECO:0000256" key="2">
    <source>
        <dbReference type="ARBA" id="ARBA00022448"/>
    </source>
</evidence>
<dbReference type="RefSeq" id="WP_078669715.1">
    <property type="nucleotide sequence ID" value="NZ_FUWZ01000002.1"/>
</dbReference>
<dbReference type="CDD" id="cd01879">
    <property type="entry name" value="FeoB"/>
    <property type="match status" value="1"/>
</dbReference>
<dbReference type="Pfam" id="PF07664">
    <property type="entry name" value="FeoB_C"/>
    <property type="match status" value="1"/>
</dbReference>
<accession>A0A1T4RJY8</accession>
<keyword evidence="14" id="KW-0479">Metal-binding</keyword>
<evidence type="ECO:0000256" key="3">
    <source>
        <dbReference type="ARBA" id="ARBA00022475"/>
    </source>
</evidence>
<evidence type="ECO:0000256" key="9">
    <source>
        <dbReference type="ARBA" id="ARBA00023065"/>
    </source>
</evidence>
<evidence type="ECO:0000256" key="11">
    <source>
        <dbReference type="ARBA" id="ARBA00023136"/>
    </source>
</evidence>
<feature type="transmembrane region" description="Helical" evidence="15">
    <location>
        <begin position="384"/>
        <end position="406"/>
    </location>
</feature>
<dbReference type="AlphaFoldDB" id="A0A1T4RJY8"/>
<dbReference type="InterPro" id="IPR050860">
    <property type="entry name" value="FeoB_GTPase"/>
</dbReference>
<evidence type="ECO:0000256" key="5">
    <source>
        <dbReference type="ARBA" id="ARBA00022692"/>
    </source>
</evidence>
<feature type="binding site" evidence="13">
    <location>
        <begin position="58"/>
        <end position="61"/>
    </location>
    <ligand>
        <name>GTP</name>
        <dbReference type="ChEBI" id="CHEBI:37565"/>
        <label>1</label>
    </ligand>
</feature>
<feature type="binding site" evidence="14">
    <location>
        <position position="22"/>
    </location>
    <ligand>
        <name>Mg(2+)</name>
        <dbReference type="ChEBI" id="CHEBI:18420"/>
        <label>1</label>
    </ligand>
</feature>
<keyword evidence="14" id="KW-0460">Magnesium</keyword>
<evidence type="ECO:0000256" key="6">
    <source>
        <dbReference type="ARBA" id="ARBA00022741"/>
    </source>
</evidence>
<dbReference type="Gene3D" id="3.40.50.300">
    <property type="entry name" value="P-loop containing nucleotide triphosphate hydrolases"/>
    <property type="match status" value="1"/>
</dbReference>
<dbReference type="Pfam" id="PF02421">
    <property type="entry name" value="FeoB_N"/>
    <property type="match status" value="1"/>
</dbReference>
<dbReference type="InterPro" id="IPR027417">
    <property type="entry name" value="P-loop_NTPase"/>
</dbReference>
<keyword evidence="6 13" id="KW-0547">Nucleotide-binding</keyword>
<feature type="binding site" evidence="14">
    <location>
        <position position="25"/>
    </location>
    <ligand>
        <name>Mg(2+)</name>
        <dbReference type="ChEBI" id="CHEBI:18420"/>
        <label>2</label>
    </ligand>
</feature>
<evidence type="ECO:0000256" key="10">
    <source>
        <dbReference type="ARBA" id="ARBA00023134"/>
    </source>
</evidence>
<comment type="similarity">
    <text evidence="15">Belongs to the TRAFAC class TrmE-Era-EngA-EngB-Septin-like GTPase superfamily. FeoB GTPase (TC 9.A.8) family.</text>
</comment>
<dbReference type="GO" id="GO:0005886">
    <property type="term" value="C:plasma membrane"/>
    <property type="evidence" value="ECO:0007669"/>
    <property type="project" value="UniProtKB-SubCell"/>
</dbReference>
<feature type="transmembrane region" description="Helical" evidence="15">
    <location>
        <begin position="418"/>
        <end position="444"/>
    </location>
</feature>
<dbReference type="GO" id="GO:0015093">
    <property type="term" value="F:ferrous iron transmembrane transporter activity"/>
    <property type="evidence" value="ECO:0007669"/>
    <property type="project" value="UniProtKB-UniRule"/>
</dbReference>
<evidence type="ECO:0000256" key="1">
    <source>
        <dbReference type="ARBA" id="ARBA00004651"/>
    </source>
</evidence>
<keyword evidence="3" id="KW-1003">Cell membrane</keyword>
<evidence type="ECO:0000256" key="8">
    <source>
        <dbReference type="ARBA" id="ARBA00023004"/>
    </source>
</evidence>
<feature type="domain" description="FeoB-type G" evidence="16">
    <location>
        <begin position="4"/>
        <end position="171"/>
    </location>
</feature>
<dbReference type="SUPFAM" id="SSF52540">
    <property type="entry name" value="P-loop containing nucleoside triphosphate hydrolases"/>
    <property type="match status" value="1"/>
</dbReference>
<dbReference type="GO" id="GO:0046872">
    <property type="term" value="F:metal ion binding"/>
    <property type="evidence" value="ECO:0007669"/>
    <property type="project" value="UniProtKB-KW"/>
</dbReference>
<dbReference type="EMBL" id="FUWZ01000002">
    <property type="protein sequence ID" value="SKA16304.1"/>
    <property type="molecule type" value="Genomic_DNA"/>
</dbReference>
<feature type="transmembrane region" description="Helical" evidence="15">
    <location>
        <begin position="284"/>
        <end position="305"/>
    </location>
</feature>
<dbReference type="Pfam" id="PF07670">
    <property type="entry name" value="Gate"/>
    <property type="match status" value="2"/>
</dbReference>
<evidence type="ECO:0000256" key="4">
    <source>
        <dbReference type="ARBA" id="ARBA00022496"/>
    </source>
</evidence>
<feature type="transmembrane region" description="Helical" evidence="15">
    <location>
        <begin position="688"/>
        <end position="709"/>
    </location>
</feature>
<protein>
    <recommendedName>
        <fullName evidence="12 15">Ferrous iron transport protein B</fullName>
    </recommendedName>
</protein>
<feature type="binding site" evidence="13">
    <location>
        <begin position="11"/>
        <end position="18"/>
    </location>
    <ligand>
        <name>GTP</name>
        <dbReference type="ChEBI" id="CHEBI:37565"/>
        <label>1</label>
    </ligand>
</feature>
<organism evidence="17 18">
    <name type="scientific">Chitinophaga eiseniae</name>
    <dbReference type="NCBI Taxonomy" id="634771"/>
    <lineage>
        <taxon>Bacteria</taxon>
        <taxon>Pseudomonadati</taxon>
        <taxon>Bacteroidota</taxon>
        <taxon>Chitinophagia</taxon>
        <taxon>Chitinophagales</taxon>
        <taxon>Chitinophagaceae</taxon>
        <taxon>Chitinophaga</taxon>
    </lineage>
</organism>
<evidence type="ECO:0000313" key="18">
    <source>
        <dbReference type="Proteomes" id="UP000190367"/>
    </source>
</evidence>
<feature type="binding site" evidence="13">
    <location>
        <begin position="36"/>
        <end position="40"/>
    </location>
    <ligand>
        <name>GTP</name>
        <dbReference type="ChEBI" id="CHEBI:37565"/>
        <label>1</label>
    </ligand>
</feature>
<feature type="transmembrane region" description="Helical" evidence="15">
    <location>
        <begin position="650"/>
        <end position="667"/>
    </location>
</feature>
<name>A0A1T4RJY8_9BACT</name>
<keyword evidence="7 15" id="KW-1133">Transmembrane helix</keyword>
<dbReference type="InterPro" id="IPR006073">
    <property type="entry name" value="GTP-bd"/>
</dbReference>
<comment type="function">
    <text evidence="15">Probable transporter of a GTP-driven Fe(2+) uptake system.</text>
</comment>
<dbReference type="PROSITE" id="PS51711">
    <property type="entry name" value="G_FEOB"/>
    <property type="match status" value="1"/>
</dbReference>
<sequence>MQAPINIALVGNPNSGKSSLFNALTGLNQKVSNFPGVTVDKKTGTANIVPGLSANIIDLPGTYSLYPKSADEYVTYDVLINPANEDTPDMVVIVADASNLKRNLLFCSQIIDLKFPVIIALTMMDIARKKGVEIDIDGLERELGVPVVAINPRKNKGVAELKKTIELTARGNYNAAPRDFISNAALAENVIADVKKVVPSCSDYGALHVAVNTDELTFLNAGQKQAIRQSLQNNQFNKTKVQAEEIMQRYNRIKHIMKSSVVEADPLQKQLRSEKIDDLLLHRFWGYVILLVVMFLLFQSIFWLASYPMDAIEAGFGELSGWLTKVLPDNKITDVFVNGILAGISGFAVFVPQIMILFGLITVLEDTGYMARISFLTDRLMRQVGLNGKSVMPLISGVACAVPAIMATRTIENKKERLITILVTPLMSCSARLPIYTMMIALVIPDKRIFGFLGLQGLVMMGLYLLGFFMAILIAAVMKLFVKIQEKSYFIMELPVYRAPRWKNVGTTMVEKAKIFITDAGKVIVVISVILWFLASYGPSSRMEPLHAKYEKMIAAAPADSPEAEELDREFRSEKLSHSYAGILGHAIEPAIRPLGFDWKIGIALITSFAAREVFVGTMATLYSVGENPDDNNATLREKMASATWPDGRPVYTLASGLSLMLFYAFAMQCMSTMAIVKRETKSWKIPFIQLGYMTALAYVCSLIIFNIFR</sequence>
<evidence type="ECO:0000259" key="16">
    <source>
        <dbReference type="PROSITE" id="PS51711"/>
    </source>
</evidence>
<feature type="binding site" evidence="14">
    <location>
        <position position="23"/>
    </location>
    <ligand>
        <name>Mg(2+)</name>
        <dbReference type="ChEBI" id="CHEBI:18420"/>
        <label>2</label>
    </ligand>
</feature>
<keyword evidence="18" id="KW-1185">Reference proteome</keyword>
<keyword evidence="9" id="KW-0406">Ion transport</keyword>
<dbReference type="PANTHER" id="PTHR43185:SF1">
    <property type="entry name" value="FE(2+) TRANSPORTER FEOB"/>
    <property type="match status" value="1"/>
</dbReference>
<gene>
    <name evidence="17" type="ORF">SAMN04488128_1021238</name>
</gene>